<protein>
    <submittedName>
        <fullName evidence="2">Uncharacterized protein</fullName>
    </submittedName>
</protein>
<gene>
    <name evidence="2" type="ORF">LCGC14_0829070</name>
</gene>
<evidence type="ECO:0000256" key="1">
    <source>
        <dbReference type="SAM" id="MobiDB-lite"/>
    </source>
</evidence>
<evidence type="ECO:0000313" key="2">
    <source>
        <dbReference type="EMBL" id="KKN30916.1"/>
    </source>
</evidence>
<dbReference type="AlphaFoldDB" id="A0A0F9S1A6"/>
<dbReference type="EMBL" id="LAZR01002370">
    <property type="protein sequence ID" value="KKN30916.1"/>
    <property type="molecule type" value="Genomic_DNA"/>
</dbReference>
<proteinExistence type="predicted"/>
<feature type="compositionally biased region" description="Basic and acidic residues" evidence="1">
    <location>
        <begin position="1"/>
        <end position="15"/>
    </location>
</feature>
<accession>A0A0F9S1A6</accession>
<sequence length="150" mass="17667">MARETKRKREWEKFARSYGSRPKKGETEIGKAAVDRIVEKRTFEYFDHPTRGIRFHIFKNKGEELVGRLVSHAISNLRRNSSYAIEIEGGEIVEVFANRTLHKQLTDCFMQKIRIVYLGREQNNFGHAKKIYRVYTSKADRKRKDSDDGK</sequence>
<name>A0A0F9S1A6_9ZZZZ</name>
<comment type="caution">
    <text evidence="2">The sequence shown here is derived from an EMBL/GenBank/DDBJ whole genome shotgun (WGS) entry which is preliminary data.</text>
</comment>
<organism evidence="2">
    <name type="scientific">marine sediment metagenome</name>
    <dbReference type="NCBI Taxonomy" id="412755"/>
    <lineage>
        <taxon>unclassified sequences</taxon>
        <taxon>metagenomes</taxon>
        <taxon>ecological metagenomes</taxon>
    </lineage>
</organism>
<reference evidence="2" key="1">
    <citation type="journal article" date="2015" name="Nature">
        <title>Complex archaea that bridge the gap between prokaryotes and eukaryotes.</title>
        <authorList>
            <person name="Spang A."/>
            <person name="Saw J.H."/>
            <person name="Jorgensen S.L."/>
            <person name="Zaremba-Niedzwiedzka K."/>
            <person name="Martijn J."/>
            <person name="Lind A.E."/>
            <person name="van Eijk R."/>
            <person name="Schleper C."/>
            <person name="Guy L."/>
            <person name="Ettema T.J."/>
        </authorList>
    </citation>
    <scope>NUCLEOTIDE SEQUENCE</scope>
</reference>
<feature type="region of interest" description="Disordered" evidence="1">
    <location>
        <begin position="1"/>
        <end position="25"/>
    </location>
</feature>